<feature type="transmembrane region" description="Helical" evidence="1">
    <location>
        <begin position="101"/>
        <end position="123"/>
    </location>
</feature>
<organism evidence="3 4">
    <name type="scientific">Staphylococcus gallinarum</name>
    <dbReference type="NCBI Taxonomy" id="1293"/>
    <lineage>
        <taxon>Bacteria</taxon>
        <taxon>Bacillati</taxon>
        <taxon>Bacillota</taxon>
        <taxon>Bacilli</taxon>
        <taxon>Bacillales</taxon>
        <taxon>Staphylococcaceae</taxon>
        <taxon>Staphylococcus</taxon>
    </lineage>
</organism>
<sequence>MDKEILNYLDKVGQYLQGAGEKGFETYVHGVFVQSLIYSIVGAILLSVAIALIVIGWKFINKEIYVTVPEREEFSFFGENKKKIIPEREVRDEDAEETYQCIAFVMGFVSIISAAFGICLLIANITGVFAPDYVAIKEIVENIGGKQ</sequence>
<evidence type="ECO:0000313" key="2">
    <source>
        <dbReference type="EMBL" id="GEQ04554.1"/>
    </source>
</evidence>
<gene>
    <name evidence="3" type="ORF">NCTC12195_01549</name>
    <name evidence="2" type="ORF">SGA02_03820</name>
</gene>
<evidence type="ECO:0000313" key="3">
    <source>
        <dbReference type="EMBL" id="SUM32109.1"/>
    </source>
</evidence>
<feature type="transmembrane region" description="Helical" evidence="1">
    <location>
        <begin position="36"/>
        <end position="57"/>
    </location>
</feature>
<keyword evidence="1" id="KW-0812">Transmembrane</keyword>
<proteinExistence type="predicted"/>
<evidence type="ECO:0000313" key="5">
    <source>
        <dbReference type="Proteomes" id="UP000321057"/>
    </source>
</evidence>
<protein>
    <submittedName>
        <fullName evidence="3">Uncharacterized protein</fullName>
    </submittedName>
</protein>
<reference evidence="3 4" key="1">
    <citation type="submission" date="2018-06" db="EMBL/GenBank/DDBJ databases">
        <authorList>
            <consortium name="Pathogen Informatics"/>
            <person name="Doyle S."/>
        </authorList>
    </citation>
    <scope>NUCLEOTIDE SEQUENCE [LARGE SCALE GENOMIC DNA]</scope>
    <source>
        <strain evidence="3 4">NCTC12195</strain>
    </source>
</reference>
<evidence type="ECO:0000313" key="4">
    <source>
        <dbReference type="Proteomes" id="UP000255277"/>
    </source>
</evidence>
<keyword evidence="5" id="KW-1185">Reference proteome</keyword>
<name>A0A0D0SEM2_STAGA</name>
<dbReference type="Proteomes" id="UP000255277">
    <property type="component" value="Unassembled WGS sequence"/>
</dbReference>
<reference evidence="2 5" key="2">
    <citation type="submission" date="2019-07" db="EMBL/GenBank/DDBJ databases">
        <title>Whole genome shotgun sequence of Staphylococcus gallinarum NBRC 109767.</title>
        <authorList>
            <person name="Hosoyama A."/>
            <person name="Uohara A."/>
            <person name="Ohji S."/>
            <person name="Ichikawa N."/>
        </authorList>
    </citation>
    <scope>NUCLEOTIDE SEQUENCE [LARGE SCALE GENOMIC DNA]</scope>
    <source>
        <strain evidence="2 5">NBRC 109767</strain>
    </source>
</reference>
<dbReference type="OrthoDB" id="9962831at2"/>
<evidence type="ECO:0000256" key="1">
    <source>
        <dbReference type="SAM" id="Phobius"/>
    </source>
</evidence>
<keyword evidence="1" id="KW-1133">Transmembrane helix</keyword>
<accession>A0A0D0SEM2</accession>
<dbReference type="EMBL" id="UHDK01000001">
    <property type="protein sequence ID" value="SUM32109.1"/>
    <property type="molecule type" value="Genomic_DNA"/>
</dbReference>
<keyword evidence="1" id="KW-0472">Membrane</keyword>
<dbReference type="AlphaFoldDB" id="A0A0D0SEM2"/>
<dbReference type="Proteomes" id="UP000321057">
    <property type="component" value="Unassembled WGS sequence"/>
</dbReference>
<dbReference type="RefSeq" id="WP_042739675.1">
    <property type="nucleotide sequence ID" value="NZ_BKAX01000001.1"/>
</dbReference>
<dbReference type="EMBL" id="BKAX01000001">
    <property type="protein sequence ID" value="GEQ04554.1"/>
    <property type="molecule type" value="Genomic_DNA"/>
</dbReference>
<dbReference type="STRING" id="1293.SH09_10885"/>